<evidence type="ECO:0000256" key="6">
    <source>
        <dbReference type="SAM" id="SignalP"/>
    </source>
</evidence>
<dbReference type="NCBIfam" id="TIGR01782">
    <property type="entry name" value="TonB-Xanth-Caul"/>
    <property type="match status" value="1"/>
</dbReference>
<dbReference type="InterPro" id="IPR036942">
    <property type="entry name" value="Beta-barrel_TonB_sf"/>
</dbReference>
<keyword evidence="2 4" id="KW-0472">Membrane</keyword>
<dbReference type="InterPro" id="IPR010104">
    <property type="entry name" value="TonB_rcpt_bac"/>
</dbReference>
<dbReference type="SUPFAM" id="SSF56935">
    <property type="entry name" value="Porins"/>
    <property type="match status" value="1"/>
</dbReference>
<comment type="subcellular location">
    <subcellularLocation>
        <location evidence="1 4">Cell outer membrane</location>
    </subcellularLocation>
</comment>
<evidence type="ECO:0000256" key="5">
    <source>
        <dbReference type="SAM" id="MobiDB-lite"/>
    </source>
</evidence>
<keyword evidence="3" id="KW-0998">Cell outer membrane</keyword>
<keyword evidence="10" id="KW-1185">Reference proteome</keyword>
<organism evidence="9 10">
    <name type="scientific">Hirschia litorea</name>
    <dbReference type="NCBI Taxonomy" id="1199156"/>
    <lineage>
        <taxon>Bacteria</taxon>
        <taxon>Pseudomonadati</taxon>
        <taxon>Pseudomonadota</taxon>
        <taxon>Alphaproteobacteria</taxon>
        <taxon>Hyphomonadales</taxon>
        <taxon>Hyphomonadaceae</taxon>
        <taxon>Hirschia</taxon>
    </lineage>
</organism>
<dbReference type="PANTHER" id="PTHR40980:SF4">
    <property type="entry name" value="TONB-DEPENDENT RECEPTOR-LIKE BETA-BARREL DOMAIN-CONTAINING PROTEIN"/>
    <property type="match status" value="1"/>
</dbReference>
<comment type="caution">
    <text evidence="9">The sequence shown here is derived from an EMBL/GenBank/DDBJ whole genome shotgun (WGS) entry which is preliminary data.</text>
</comment>
<dbReference type="PANTHER" id="PTHR40980">
    <property type="entry name" value="PLUG DOMAIN-CONTAINING PROTEIN"/>
    <property type="match status" value="1"/>
</dbReference>
<keyword evidence="6" id="KW-0732">Signal</keyword>
<feature type="region of interest" description="Disordered" evidence="5">
    <location>
        <begin position="246"/>
        <end position="302"/>
    </location>
</feature>
<dbReference type="InterPro" id="IPR000531">
    <property type="entry name" value="Beta-barrel_TonB"/>
</dbReference>
<accession>A0ABW2IP06</accession>
<feature type="chain" id="PRO_5047343749" evidence="6">
    <location>
        <begin position="38"/>
        <end position="1011"/>
    </location>
</feature>
<dbReference type="EMBL" id="JBHTBR010000005">
    <property type="protein sequence ID" value="MFC7292713.1"/>
    <property type="molecule type" value="Genomic_DNA"/>
</dbReference>
<keyword evidence="4" id="KW-0798">TonB box</keyword>
<dbReference type="Gene3D" id="2.170.130.10">
    <property type="entry name" value="TonB-dependent receptor, plug domain"/>
    <property type="match status" value="1"/>
</dbReference>
<evidence type="ECO:0000256" key="1">
    <source>
        <dbReference type="ARBA" id="ARBA00004442"/>
    </source>
</evidence>
<evidence type="ECO:0000256" key="3">
    <source>
        <dbReference type="ARBA" id="ARBA00023237"/>
    </source>
</evidence>
<evidence type="ECO:0000259" key="8">
    <source>
        <dbReference type="Pfam" id="PF07715"/>
    </source>
</evidence>
<evidence type="ECO:0000259" key="7">
    <source>
        <dbReference type="Pfam" id="PF00593"/>
    </source>
</evidence>
<feature type="domain" description="TonB-dependent receptor plug" evidence="8">
    <location>
        <begin position="74"/>
        <end position="175"/>
    </location>
</feature>
<evidence type="ECO:0000256" key="2">
    <source>
        <dbReference type="ARBA" id="ARBA00023136"/>
    </source>
</evidence>
<sequence>MTIFKKNAGAATHSKARLIKLALLGSAALSFSAPSIAQEQTQSSSEASDESRTLDKIVITGSRATIQNTIDLKRTNSSIVDGLSAKDIGDLPALSIGEALESITGAASHRENGGATEISIRGLGPFLSSTTFNGRVATNGTGDRSVNFSQFPSELMNKLAIYKTQDASLIEGGVAGLIALETLKPLDYNQRRFQFDLKGNYNPDQQNIDNTLAGDIGHRFTASYVDQLDLGDVGRLGFSIGGQISDISQPEQEMRSSSPSGSSLFACIADASDPDSRGYAASSSGDCEDQGPNPSNRDGYNTTIDPETGLAVDNGLDYAWAGSSRGYRQNDTNDKRDSLFAAFQWQPNDRLDINADVQWSERTQLEDRHDLNFSNMKRSVSGDTLDSLIFQDNGVVQSITTQSDIESNGEIYERTEEYLGYGINASFDVTDRLTVSADYSLSETTRDELQVSLRVSSQRGPGSGGRENVSWTRDSDGFVNFTVQDFDVTDITNYTDGVRARVDRDANRRNTVEALRLDAEYDLNMGPITTIETGLRLSDLEYVSFAGTRDTYTTGDLDPDNIPCASSFSESGFLSSASGGIVTQIDDAGNVVNTTNSWGVFDNQCLLNYILTEEGEGPLAYPDSDPDALGNINVLETTLASYIMASYETSLAGKPLTGNFGVRVVDTKVKSLGNRTPVVTVVDPNDGTLSLDTAGDAVVLYGKGEYTEFLPSFNATLELRDDILLRAGLFRGMSRADPGDMSFDRDFNENNEEDAPTTLEELVTVEGTGNPNFQPLMSWNYDLAAEWYPNDDSILAASVYYKDFTGGFENSTVLEDFVIDNQTVTLPVSVSATNEDTAALYGIELTASHNFSYLPGLLSGLGAKVSLNLAESDFEFEDSLYGDLGYRDADGNFVQTNVGIVQPGNVPGFSDTVFSGQVYYQKGKFDSSIIYKYRSEYFQPYTSNGTRLRYVGDVGVWEARASYDLTDNFSLNVSAINLFDAPKEQYFFTNDNLGEVNYYGPRVFFGIKGKF</sequence>
<dbReference type="InterPro" id="IPR037066">
    <property type="entry name" value="Plug_dom_sf"/>
</dbReference>
<evidence type="ECO:0000256" key="4">
    <source>
        <dbReference type="RuleBase" id="RU003357"/>
    </source>
</evidence>
<dbReference type="InterPro" id="IPR012910">
    <property type="entry name" value="Plug_dom"/>
</dbReference>
<dbReference type="Gene3D" id="2.40.170.20">
    <property type="entry name" value="TonB-dependent receptor, beta-barrel domain"/>
    <property type="match status" value="1"/>
</dbReference>
<protein>
    <submittedName>
        <fullName evidence="9">TonB-dependent receptor</fullName>
    </submittedName>
</protein>
<gene>
    <name evidence="9" type="ORF">ACFQS8_13860</name>
</gene>
<feature type="domain" description="TonB-dependent receptor-like beta-barrel" evidence="7">
    <location>
        <begin position="462"/>
        <end position="978"/>
    </location>
</feature>
<proteinExistence type="inferred from homology"/>
<keyword evidence="9" id="KW-0675">Receptor</keyword>
<dbReference type="Proteomes" id="UP001596492">
    <property type="component" value="Unassembled WGS sequence"/>
</dbReference>
<feature type="compositionally biased region" description="Polar residues" evidence="5">
    <location>
        <begin position="246"/>
        <end position="263"/>
    </location>
</feature>
<feature type="signal peptide" evidence="6">
    <location>
        <begin position="1"/>
        <end position="37"/>
    </location>
</feature>
<evidence type="ECO:0000313" key="9">
    <source>
        <dbReference type="EMBL" id="MFC7292713.1"/>
    </source>
</evidence>
<feature type="compositionally biased region" description="Polar residues" evidence="5">
    <location>
        <begin position="292"/>
        <end position="302"/>
    </location>
</feature>
<evidence type="ECO:0000313" key="10">
    <source>
        <dbReference type="Proteomes" id="UP001596492"/>
    </source>
</evidence>
<dbReference type="RefSeq" id="WP_382168371.1">
    <property type="nucleotide sequence ID" value="NZ_JBHTBR010000005.1"/>
</dbReference>
<dbReference type="Pfam" id="PF00593">
    <property type="entry name" value="TonB_dep_Rec_b-barrel"/>
    <property type="match status" value="1"/>
</dbReference>
<dbReference type="Pfam" id="PF07715">
    <property type="entry name" value="Plug"/>
    <property type="match status" value="1"/>
</dbReference>
<reference evidence="10" key="1">
    <citation type="journal article" date="2019" name="Int. J. Syst. Evol. Microbiol.">
        <title>The Global Catalogue of Microorganisms (GCM) 10K type strain sequencing project: providing services to taxonomists for standard genome sequencing and annotation.</title>
        <authorList>
            <consortium name="The Broad Institute Genomics Platform"/>
            <consortium name="The Broad Institute Genome Sequencing Center for Infectious Disease"/>
            <person name="Wu L."/>
            <person name="Ma J."/>
        </authorList>
    </citation>
    <scope>NUCLEOTIDE SEQUENCE [LARGE SCALE GENOMIC DNA]</scope>
    <source>
        <strain evidence="10">CCUG 51308</strain>
    </source>
</reference>
<comment type="similarity">
    <text evidence="4">Belongs to the TonB-dependent receptor family.</text>
</comment>
<name>A0ABW2IP06_9PROT</name>